<dbReference type="AlphaFoldDB" id="A0A1X2GU44"/>
<name>A0A1X2GU44_9FUNG</name>
<accession>A0A1X2GU44</accession>
<dbReference type="EMBL" id="MCGT01000003">
    <property type="protein sequence ID" value="ORX61527.1"/>
    <property type="molecule type" value="Genomic_DNA"/>
</dbReference>
<proteinExistence type="predicted"/>
<feature type="region of interest" description="Disordered" evidence="1">
    <location>
        <begin position="158"/>
        <end position="264"/>
    </location>
</feature>
<evidence type="ECO:0000256" key="1">
    <source>
        <dbReference type="SAM" id="MobiDB-lite"/>
    </source>
</evidence>
<dbReference type="Proteomes" id="UP000242146">
    <property type="component" value="Unassembled WGS sequence"/>
</dbReference>
<protein>
    <submittedName>
        <fullName evidence="2">Uncharacterized protein</fullName>
    </submittedName>
</protein>
<feature type="compositionally biased region" description="Low complexity" evidence="1">
    <location>
        <begin position="213"/>
        <end position="234"/>
    </location>
</feature>
<gene>
    <name evidence="2" type="ORF">DM01DRAFT_1332133</name>
</gene>
<reference evidence="2 3" key="1">
    <citation type="submission" date="2016-07" db="EMBL/GenBank/DDBJ databases">
        <title>Pervasive Adenine N6-methylation of Active Genes in Fungi.</title>
        <authorList>
            <consortium name="DOE Joint Genome Institute"/>
            <person name="Mondo S.J."/>
            <person name="Dannebaum R.O."/>
            <person name="Kuo R.C."/>
            <person name="Labutti K."/>
            <person name="Haridas S."/>
            <person name="Kuo A."/>
            <person name="Salamov A."/>
            <person name="Ahrendt S.R."/>
            <person name="Lipzen A."/>
            <person name="Sullivan W."/>
            <person name="Andreopoulos W.B."/>
            <person name="Clum A."/>
            <person name="Lindquist E."/>
            <person name="Daum C."/>
            <person name="Ramamoorthy G.K."/>
            <person name="Gryganskyi A."/>
            <person name="Culley D."/>
            <person name="Magnuson J.K."/>
            <person name="James T.Y."/>
            <person name="O'Malley M.A."/>
            <person name="Stajich J.E."/>
            <person name="Spatafora J.W."/>
            <person name="Visel A."/>
            <person name="Grigoriev I.V."/>
        </authorList>
    </citation>
    <scope>NUCLEOTIDE SEQUENCE [LARGE SCALE GENOMIC DNA]</scope>
    <source>
        <strain evidence="2 3">NRRL 3301</strain>
    </source>
</reference>
<evidence type="ECO:0000313" key="2">
    <source>
        <dbReference type="EMBL" id="ORX61527.1"/>
    </source>
</evidence>
<keyword evidence="3" id="KW-1185">Reference proteome</keyword>
<comment type="caution">
    <text evidence="2">The sequence shown here is derived from an EMBL/GenBank/DDBJ whole genome shotgun (WGS) entry which is preliminary data.</text>
</comment>
<sequence length="264" mass="28857">MFLFKKLKKKQSRDPMLEKNASQMLSGLTTMPSDGSSPTQPQLMGFDSACSSSRAGWMPATHLNDQRRGTLVDTNNITAAAVICRASSDNSLNQSLSSACILTTNEGPVIKRGEDSMDATPTPSIVVQNRQWAPRLKWERPRHPRKHRPTKWLIVASAQETEDEQPADTPVKTAEKLQSPPSPPASPLPCHKRGLCASKTKRPKPSKIARLRPSTSYSALSPPLSPRSSLSPSKIPRRSPPAIYPSRGMDPPPGHTKPMSELIS</sequence>
<evidence type="ECO:0000313" key="3">
    <source>
        <dbReference type="Proteomes" id="UP000242146"/>
    </source>
</evidence>
<organism evidence="2 3">
    <name type="scientific">Hesseltinella vesiculosa</name>
    <dbReference type="NCBI Taxonomy" id="101127"/>
    <lineage>
        <taxon>Eukaryota</taxon>
        <taxon>Fungi</taxon>
        <taxon>Fungi incertae sedis</taxon>
        <taxon>Mucoromycota</taxon>
        <taxon>Mucoromycotina</taxon>
        <taxon>Mucoromycetes</taxon>
        <taxon>Mucorales</taxon>
        <taxon>Cunninghamellaceae</taxon>
        <taxon>Hesseltinella</taxon>
    </lineage>
</organism>
<feature type="compositionally biased region" description="Basic residues" evidence="1">
    <location>
        <begin position="190"/>
        <end position="210"/>
    </location>
</feature>